<evidence type="ECO:0000259" key="5">
    <source>
        <dbReference type="PROSITE" id="PS50931"/>
    </source>
</evidence>
<proteinExistence type="inferred from homology"/>
<dbReference type="Gene3D" id="1.10.10.10">
    <property type="entry name" value="Winged helix-like DNA-binding domain superfamily/Winged helix DNA-binding domain"/>
    <property type="match status" value="1"/>
</dbReference>
<evidence type="ECO:0000313" key="7">
    <source>
        <dbReference type="Proteomes" id="UP001519290"/>
    </source>
</evidence>
<dbReference type="PANTHER" id="PTHR30346">
    <property type="entry name" value="TRANSCRIPTIONAL DUAL REGULATOR HCAR-RELATED"/>
    <property type="match status" value="1"/>
</dbReference>
<evidence type="ECO:0000256" key="1">
    <source>
        <dbReference type="ARBA" id="ARBA00009437"/>
    </source>
</evidence>
<dbReference type="PANTHER" id="PTHR30346:SF0">
    <property type="entry name" value="HCA OPERON TRANSCRIPTIONAL ACTIVATOR HCAR"/>
    <property type="match status" value="1"/>
</dbReference>
<dbReference type="CDD" id="cd08414">
    <property type="entry name" value="PBP2_LTTR_aromatics_like"/>
    <property type="match status" value="1"/>
</dbReference>
<comment type="caution">
    <text evidence="6">The sequence shown here is derived from an EMBL/GenBank/DDBJ whole genome shotgun (WGS) entry which is preliminary data.</text>
</comment>
<evidence type="ECO:0000313" key="6">
    <source>
        <dbReference type="EMBL" id="MBP2381419.1"/>
    </source>
</evidence>
<dbReference type="RefSeq" id="WP_209900550.1">
    <property type="nucleotide sequence ID" value="NZ_BAAAJW010000002.1"/>
</dbReference>
<dbReference type="Pfam" id="PF03466">
    <property type="entry name" value="LysR_substrate"/>
    <property type="match status" value="1"/>
</dbReference>
<accession>A0ABS4WYZ1</accession>
<dbReference type="PROSITE" id="PS50931">
    <property type="entry name" value="HTH_LYSR"/>
    <property type="match status" value="1"/>
</dbReference>
<comment type="similarity">
    <text evidence="1">Belongs to the LysR transcriptional regulatory family.</text>
</comment>
<gene>
    <name evidence="6" type="ORF">JOF43_001376</name>
</gene>
<protein>
    <submittedName>
        <fullName evidence="6">DNA-binding transcriptional LysR family regulator</fullName>
    </submittedName>
</protein>
<dbReference type="InterPro" id="IPR036390">
    <property type="entry name" value="WH_DNA-bd_sf"/>
</dbReference>
<dbReference type="SUPFAM" id="SSF46785">
    <property type="entry name" value="Winged helix' DNA-binding domain"/>
    <property type="match status" value="1"/>
</dbReference>
<organism evidence="6 7">
    <name type="scientific">Brachybacterium sacelli</name>
    <dbReference type="NCBI Taxonomy" id="173364"/>
    <lineage>
        <taxon>Bacteria</taxon>
        <taxon>Bacillati</taxon>
        <taxon>Actinomycetota</taxon>
        <taxon>Actinomycetes</taxon>
        <taxon>Micrococcales</taxon>
        <taxon>Dermabacteraceae</taxon>
        <taxon>Brachybacterium</taxon>
    </lineage>
</organism>
<keyword evidence="2" id="KW-0805">Transcription regulation</keyword>
<dbReference type="Pfam" id="PF00126">
    <property type="entry name" value="HTH_1"/>
    <property type="match status" value="1"/>
</dbReference>
<dbReference type="InterPro" id="IPR005119">
    <property type="entry name" value="LysR_subst-bd"/>
</dbReference>
<dbReference type="PRINTS" id="PR00039">
    <property type="entry name" value="HTHLYSR"/>
</dbReference>
<sequence>MSSFPGITLRLLRYFAVLGTELNYRHAAEQLFITQPALSGAIQKLERLVGERLFDRNTRSVALTDIGSQWLPHVQRALAEVDAALDAGAMLVDDAPVRIGYLIGTGADLLFDLLEGAEHAFPGVTIETQEFDFTDPSAGLASGAVDIALLRPPVDLPGIEYAVVDEESWVACLPRNHRLASRGELRIEELLDEPIVVAPESAGGWREYWYAADARREPPIIAAEAATYEEETTYVSRGVGLSFTTSSMVRLYDRPGVTFVPIIDRPVSYTALAWAPERIGLSTERLLEHMRRHVTYQP</sequence>
<dbReference type="Proteomes" id="UP001519290">
    <property type="component" value="Unassembled WGS sequence"/>
</dbReference>
<evidence type="ECO:0000256" key="4">
    <source>
        <dbReference type="ARBA" id="ARBA00023163"/>
    </source>
</evidence>
<evidence type="ECO:0000256" key="2">
    <source>
        <dbReference type="ARBA" id="ARBA00023015"/>
    </source>
</evidence>
<dbReference type="EMBL" id="JAGIOD010000001">
    <property type="protein sequence ID" value="MBP2381419.1"/>
    <property type="molecule type" value="Genomic_DNA"/>
</dbReference>
<keyword evidence="7" id="KW-1185">Reference proteome</keyword>
<dbReference type="InterPro" id="IPR000847">
    <property type="entry name" value="LysR_HTH_N"/>
</dbReference>
<keyword evidence="3 6" id="KW-0238">DNA-binding</keyword>
<reference evidence="6 7" key="1">
    <citation type="submission" date="2021-03" db="EMBL/GenBank/DDBJ databases">
        <title>Sequencing the genomes of 1000 actinobacteria strains.</title>
        <authorList>
            <person name="Klenk H.-P."/>
        </authorList>
    </citation>
    <scope>NUCLEOTIDE SEQUENCE [LARGE SCALE GENOMIC DNA]</scope>
    <source>
        <strain evidence="6 7">DSM 14566</strain>
    </source>
</reference>
<dbReference type="InterPro" id="IPR036388">
    <property type="entry name" value="WH-like_DNA-bd_sf"/>
</dbReference>
<dbReference type="GO" id="GO:0003677">
    <property type="term" value="F:DNA binding"/>
    <property type="evidence" value="ECO:0007669"/>
    <property type="project" value="UniProtKB-KW"/>
</dbReference>
<name>A0ABS4WYZ1_9MICO</name>
<dbReference type="Gene3D" id="3.40.190.10">
    <property type="entry name" value="Periplasmic binding protein-like II"/>
    <property type="match status" value="2"/>
</dbReference>
<feature type="domain" description="HTH lysR-type" evidence="5">
    <location>
        <begin position="7"/>
        <end position="64"/>
    </location>
</feature>
<dbReference type="SUPFAM" id="SSF53850">
    <property type="entry name" value="Periplasmic binding protein-like II"/>
    <property type="match status" value="1"/>
</dbReference>
<evidence type="ECO:0000256" key="3">
    <source>
        <dbReference type="ARBA" id="ARBA00023125"/>
    </source>
</evidence>
<keyword evidence="4" id="KW-0804">Transcription</keyword>